<organism evidence="1 2">
    <name type="scientific">Erythrobacter rubeus</name>
    <dbReference type="NCBI Taxonomy" id="2760803"/>
    <lineage>
        <taxon>Bacteria</taxon>
        <taxon>Pseudomonadati</taxon>
        <taxon>Pseudomonadota</taxon>
        <taxon>Alphaproteobacteria</taxon>
        <taxon>Sphingomonadales</taxon>
        <taxon>Erythrobacteraceae</taxon>
        <taxon>Erythrobacter/Porphyrobacter group</taxon>
        <taxon>Erythrobacter</taxon>
    </lineage>
</organism>
<dbReference type="EMBL" id="JACXLC010000001">
    <property type="protein sequence ID" value="MBD2840845.1"/>
    <property type="molecule type" value="Genomic_DNA"/>
</dbReference>
<comment type="caution">
    <text evidence="1">The sequence shown here is derived from an EMBL/GenBank/DDBJ whole genome shotgun (WGS) entry which is preliminary data.</text>
</comment>
<evidence type="ECO:0008006" key="3">
    <source>
        <dbReference type="Google" id="ProtNLM"/>
    </source>
</evidence>
<evidence type="ECO:0000313" key="2">
    <source>
        <dbReference type="Proteomes" id="UP000635384"/>
    </source>
</evidence>
<gene>
    <name evidence="1" type="ORF">IB285_01090</name>
</gene>
<proteinExistence type="predicted"/>
<protein>
    <recommendedName>
        <fullName evidence="3">GTPase</fullName>
    </recommendedName>
</protein>
<accession>A0ABR8KNN0</accession>
<evidence type="ECO:0000313" key="1">
    <source>
        <dbReference type="EMBL" id="MBD2840845.1"/>
    </source>
</evidence>
<dbReference type="RefSeq" id="WP_190786433.1">
    <property type="nucleotide sequence ID" value="NZ_JACXLC010000001.1"/>
</dbReference>
<reference evidence="1 2" key="1">
    <citation type="submission" date="2020-09" db="EMBL/GenBank/DDBJ databases">
        <authorList>
            <person name="Yoon J.-W."/>
        </authorList>
    </citation>
    <scope>NUCLEOTIDE SEQUENCE [LARGE SCALE GENOMIC DNA]</scope>
    <source>
        <strain evidence="1 2">KMU-140</strain>
    </source>
</reference>
<sequence>MTQHYSRLIIVYNADSGILNALKDMVHKIVSPSTYPCSLCALTYGPVAMRGQWRRFLGSIRMGVQFYHRDEFAKAYPTHSAQLPAILLAEHGNPARMLISADELNDMESLPELIVRVESKLELERIRNPFPRAVA</sequence>
<keyword evidence="2" id="KW-1185">Reference proteome</keyword>
<dbReference type="Proteomes" id="UP000635384">
    <property type="component" value="Unassembled WGS sequence"/>
</dbReference>
<name>A0ABR8KNN0_9SPHN</name>